<sequence length="277" mass="29531">MSPLFMDTGYVPNSPSSLSAEESHSNTAGSEREGEGQQMEKRGTKRQEKNRDAARKSRKKQTERADELHEELQGLERSNSALHKEIASLKKELHLYMTALDRHKPLCRLQDSTPNSSSTICPSVSPSAKCQSSSSPPRVPRTTQPAAPSCSTSLISSMGLSAPTTTTLTSSISSSSELLSFSSSVTVPYSASFTTIPAPHSLFSDDPPTLIASRPTNVTPVCTSLVSNPVPSSSLTTAAKAQSSQGANQERSSVSEKAFSTLQPGALDALIMKQVLF</sequence>
<proteinExistence type="predicted"/>
<gene>
    <name evidence="1" type="ORF">E3U43_007781</name>
</gene>
<protein>
    <submittedName>
        <fullName evidence="1">Uncharacterized protein</fullName>
    </submittedName>
</protein>
<name>A0ACD3Q506_LARCR</name>
<dbReference type="Proteomes" id="UP000793456">
    <property type="component" value="Chromosome XXIV"/>
</dbReference>
<keyword evidence="2" id="KW-1185">Reference proteome</keyword>
<comment type="caution">
    <text evidence="1">The sequence shown here is derived from an EMBL/GenBank/DDBJ whole genome shotgun (WGS) entry which is preliminary data.</text>
</comment>
<evidence type="ECO:0000313" key="2">
    <source>
        <dbReference type="Proteomes" id="UP000793456"/>
    </source>
</evidence>
<reference evidence="1" key="1">
    <citation type="submission" date="2018-11" db="EMBL/GenBank/DDBJ databases">
        <title>The sequence and de novo assembly of Larimichthys crocea genome using PacBio and Hi-C technologies.</title>
        <authorList>
            <person name="Xu P."/>
            <person name="Chen B."/>
            <person name="Zhou Z."/>
            <person name="Ke Q."/>
            <person name="Wu Y."/>
            <person name="Bai H."/>
            <person name="Pu F."/>
        </authorList>
    </citation>
    <scope>NUCLEOTIDE SEQUENCE</scope>
    <source>
        <tissue evidence="1">Muscle</tissue>
    </source>
</reference>
<evidence type="ECO:0000313" key="1">
    <source>
        <dbReference type="EMBL" id="TMS02241.1"/>
    </source>
</evidence>
<dbReference type="EMBL" id="CM011697">
    <property type="protein sequence ID" value="TMS02241.1"/>
    <property type="molecule type" value="Genomic_DNA"/>
</dbReference>
<organism evidence="1 2">
    <name type="scientific">Larimichthys crocea</name>
    <name type="common">Large yellow croaker</name>
    <name type="synonym">Pseudosciaena crocea</name>
    <dbReference type="NCBI Taxonomy" id="215358"/>
    <lineage>
        <taxon>Eukaryota</taxon>
        <taxon>Metazoa</taxon>
        <taxon>Chordata</taxon>
        <taxon>Craniata</taxon>
        <taxon>Vertebrata</taxon>
        <taxon>Euteleostomi</taxon>
        <taxon>Actinopterygii</taxon>
        <taxon>Neopterygii</taxon>
        <taxon>Teleostei</taxon>
        <taxon>Neoteleostei</taxon>
        <taxon>Acanthomorphata</taxon>
        <taxon>Eupercaria</taxon>
        <taxon>Sciaenidae</taxon>
        <taxon>Larimichthys</taxon>
    </lineage>
</organism>
<accession>A0ACD3Q506</accession>